<dbReference type="InterPro" id="IPR005135">
    <property type="entry name" value="Endo/exonuclease/phosphatase"/>
</dbReference>
<dbReference type="AlphaFoldDB" id="A0A8C5MW95"/>
<dbReference type="Pfam" id="PF03372">
    <property type="entry name" value="Exo_endo_phos"/>
    <property type="match status" value="1"/>
</dbReference>
<reference evidence="2" key="1">
    <citation type="submission" date="2025-08" db="UniProtKB">
        <authorList>
            <consortium name="Ensembl"/>
        </authorList>
    </citation>
    <scope>IDENTIFICATION</scope>
</reference>
<dbReference type="Gene3D" id="3.60.10.10">
    <property type="entry name" value="Endonuclease/exonuclease/phosphatase"/>
    <property type="match status" value="1"/>
</dbReference>
<sequence>MRDFRSQRASIVLIQETHFQEGKAPTLTNSYYPLGFYSKNTEAKTKGTAILFHRRVPFQLLDSMTDAGGRFVFVKGRILDQIYTFANCYAPNRTQHRFLSATLRTLRDFAEGLVVLGGDLNVPLEPSWDTSAGNSSIPLHIIRSCRNSLHASRLADCWRTLHPVGKDFTFYAHPSQSYSRIDYLFIPQYHLSALRSAAIGTATWSDHAPVSITLRSPMFRPTAPNWRLNDSLLSDPLVTEEGRQVLTDFFVENATGEVASPLVWEAHKCVIRGYFIRKGAELAKSRSAAMRDLQHQITQISSDHKLEGNPETMAHLTELRRSLTTLMNTTYHRSYLRSKALFHLHGDKSGRLLARMIAKLRDSQDVTQRLPAKLLQITRDYYAALYDLQGNICPQDVARKRADIMAYLTKYSTKRISSQTSELLDRPLTAEELALALKTSKTGKSPGPDGLPVRYYKTYTAVLS</sequence>
<dbReference type="GO" id="GO:0003824">
    <property type="term" value="F:catalytic activity"/>
    <property type="evidence" value="ECO:0007669"/>
    <property type="project" value="InterPro"/>
</dbReference>
<feature type="domain" description="Endonuclease/exonuclease/phosphatase" evidence="1">
    <location>
        <begin position="5"/>
        <end position="207"/>
    </location>
</feature>
<organism evidence="2 3">
    <name type="scientific">Leptobrachium leishanense</name>
    <name type="common">Leishan spiny toad</name>
    <dbReference type="NCBI Taxonomy" id="445787"/>
    <lineage>
        <taxon>Eukaryota</taxon>
        <taxon>Metazoa</taxon>
        <taxon>Chordata</taxon>
        <taxon>Craniata</taxon>
        <taxon>Vertebrata</taxon>
        <taxon>Euteleostomi</taxon>
        <taxon>Amphibia</taxon>
        <taxon>Batrachia</taxon>
        <taxon>Anura</taxon>
        <taxon>Pelobatoidea</taxon>
        <taxon>Megophryidae</taxon>
        <taxon>Leptobrachium</taxon>
    </lineage>
</organism>
<dbReference type="GeneTree" id="ENSGT00950000183016"/>
<evidence type="ECO:0000259" key="1">
    <source>
        <dbReference type="Pfam" id="PF03372"/>
    </source>
</evidence>
<name>A0A8C5MW95_9ANUR</name>
<dbReference type="InterPro" id="IPR036691">
    <property type="entry name" value="Endo/exonu/phosph_ase_sf"/>
</dbReference>
<dbReference type="PANTHER" id="PTHR19446">
    <property type="entry name" value="REVERSE TRANSCRIPTASES"/>
    <property type="match status" value="1"/>
</dbReference>
<proteinExistence type="predicted"/>
<dbReference type="SUPFAM" id="SSF56219">
    <property type="entry name" value="DNase I-like"/>
    <property type="match status" value="1"/>
</dbReference>
<accession>A0A8C5MW95</accession>
<reference evidence="2" key="2">
    <citation type="submission" date="2025-09" db="UniProtKB">
        <authorList>
            <consortium name="Ensembl"/>
        </authorList>
    </citation>
    <scope>IDENTIFICATION</scope>
</reference>
<dbReference type="OrthoDB" id="416119at2759"/>
<dbReference type="Proteomes" id="UP000694569">
    <property type="component" value="Unplaced"/>
</dbReference>
<dbReference type="Ensembl" id="ENSLLET00000019438.1">
    <property type="protein sequence ID" value="ENSLLEP00000018703.1"/>
    <property type="gene ID" value="ENSLLEG00000011877.1"/>
</dbReference>
<dbReference type="CDD" id="cd09076">
    <property type="entry name" value="L1-EN"/>
    <property type="match status" value="1"/>
</dbReference>
<keyword evidence="3" id="KW-1185">Reference proteome</keyword>
<evidence type="ECO:0000313" key="2">
    <source>
        <dbReference type="Ensembl" id="ENSLLEP00000018703.1"/>
    </source>
</evidence>
<protein>
    <recommendedName>
        <fullName evidence="1">Endonuclease/exonuclease/phosphatase domain-containing protein</fullName>
    </recommendedName>
</protein>
<evidence type="ECO:0000313" key="3">
    <source>
        <dbReference type="Proteomes" id="UP000694569"/>
    </source>
</evidence>